<comment type="caution">
    <text evidence="4">The sequence shown here is derived from an EMBL/GenBank/DDBJ whole genome shotgun (WGS) entry which is preliminary data.</text>
</comment>
<dbReference type="Pfam" id="PF00643">
    <property type="entry name" value="zf-B_box"/>
    <property type="match status" value="1"/>
</dbReference>
<accession>A0A9X0A4N3</accession>
<evidence type="ECO:0000259" key="3">
    <source>
        <dbReference type="PROSITE" id="PS50119"/>
    </source>
</evidence>
<dbReference type="GO" id="GO:0008270">
    <property type="term" value="F:zinc ion binding"/>
    <property type="evidence" value="ECO:0007669"/>
    <property type="project" value="UniProtKB-KW"/>
</dbReference>
<dbReference type="PROSITE" id="PS50119">
    <property type="entry name" value="ZF_BBOX"/>
    <property type="match status" value="1"/>
</dbReference>
<evidence type="ECO:0000313" key="4">
    <source>
        <dbReference type="EMBL" id="KAJ7392719.1"/>
    </source>
</evidence>
<dbReference type="SUPFAM" id="SSF57845">
    <property type="entry name" value="B-box zinc-binding domain"/>
    <property type="match status" value="1"/>
</dbReference>
<name>A0A9X0A4N3_9CNID</name>
<dbReference type="AlphaFoldDB" id="A0A9X0A4N3"/>
<keyword evidence="1" id="KW-0862">Zinc</keyword>
<dbReference type="PANTHER" id="PTHR25462:SF304">
    <property type="entry name" value="BONUS, ISOFORM C"/>
    <property type="match status" value="1"/>
</dbReference>
<keyword evidence="5" id="KW-1185">Reference proteome</keyword>
<dbReference type="Gene3D" id="2.60.40.10">
    <property type="entry name" value="Immunoglobulins"/>
    <property type="match status" value="1"/>
</dbReference>
<feature type="domain" description="B box-type" evidence="3">
    <location>
        <begin position="1"/>
        <end position="30"/>
    </location>
</feature>
<dbReference type="SUPFAM" id="SSF81296">
    <property type="entry name" value="E set domains"/>
    <property type="match status" value="1"/>
</dbReference>
<dbReference type="Pfam" id="PF00630">
    <property type="entry name" value="Filamin"/>
    <property type="match status" value="1"/>
</dbReference>
<keyword evidence="1" id="KW-0863">Zinc-finger</keyword>
<dbReference type="SMART" id="SM00502">
    <property type="entry name" value="BBC"/>
    <property type="match status" value="1"/>
</dbReference>
<dbReference type="GO" id="GO:0061630">
    <property type="term" value="F:ubiquitin protein ligase activity"/>
    <property type="evidence" value="ECO:0007669"/>
    <property type="project" value="TreeGrafter"/>
</dbReference>
<dbReference type="InterPro" id="IPR013783">
    <property type="entry name" value="Ig-like_fold"/>
</dbReference>
<dbReference type="EMBL" id="MU825400">
    <property type="protein sequence ID" value="KAJ7392719.1"/>
    <property type="molecule type" value="Genomic_DNA"/>
</dbReference>
<dbReference type="OrthoDB" id="264520at2759"/>
<dbReference type="PROSITE" id="PS50194">
    <property type="entry name" value="FILAMIN_REPEAT"/>
    <property type="match status" value="1"/>
</dbReference>
<dbReference type="PANTHER" id="PTHR25462">
    <property type="entry name" value="BONUS, ISOFORM C-RELATED"/>
    <property type="match status" value="1"/>
</dbReference>
<evidence type="ECO:0000256" key="1">
    <source>
        <dbReference type="PROSITE-ProRule" id="PRU00024"/>
    </source>
</evidence>
<protein>
    <recommendedName>
        <fullName evidence="3">B box-type domain-containing protein</fullName>
    </recommendedName>
</protein>
<feature type="repeat" description="Filamin" evidence="2">
    <location>
        <begin position="224"/>
        <end position="302"/>
    </location>
</feature>
<evidence type="ECO:0000313" key="5">
    <source>
        <dbReference type="Proteomes" id="UP001163046"/>
    </source>
</evidence>
<reference evidence="4" key="1">
    <citation type="submission" date="2023-01" db="EMBL/GenBank/DDBJ databases">
        <title>Genome assembly of the deep-sea coral Lophelia pertusa.</title>
        <authorList>
            <person name="Herrera S."/>
            <person name="Cordes E."/>
        </authorList>
    </citation>
    <scope>NUCLEOTIDE SEQUENCE</scope>
    <source>
        <strain evidence="4">USNM1676648</strain>
        <tissue evidence="4">Polyp</tissue>
    </source>
</reference>
<dbReference type="InterPro" id="IPR014756">
    <property type="entry name" value="Ig_E-set"/>
</dbReference>
<dbReference type="InterPro" id="IPR000315">
    <property type="entry name" value="Znf_B-box"/>
</dbReference>
<organism evidence="4 5">
    <name type="scientific">Desmophyllum pertusum</name>
    <dbReference type="NCBI Taxonomy" id="174260"/>
    <lineage>
        <taxon>Eukaryota</taxon>
        <taxon>Metazoa</taxon>
        <taxon>Cnidaria</taxon>
        <taxon>Anthozoa</taxon>
        <taxon>Hexacorallia</taxon>
        <taxon>Scleractinia</taxon>
        <taxon>Caryophylliina</taxon>
        <taxon>Caryophylliidae</taxon>
        <taxon>Desmophyllum</taxon>
    </lineage>
</organism>
<proteinExistence type="predicted"/>
<gene>
    <name evidence="4" type="ORF">OS493_010372</name>
</gene>
<dbReference type="InterPro" id="IPR047153">
    <property type="entry name" value="TRIM45/56/19-like"/>
</dbReference>
<evidence type="ECO:0000256" key="2">
    <source>
        <dbReference type="PROSITE-ProRule" id="PRU00087"/>
    </source>
</evidence>
<dbReference type="InterPro" id="IPR017868">
    <property type="entry name" value="Filamin/ABP280_repeat-like"/>
</dbReference>
<dbReference type="InterPro" id="IPR003649">
    <property type="entry name" value="Bbox_C"/>
</dbReference>
<sequence>MLKLFCETCDEAICRDCTIVKHREHKYTFVNDAFSKGKGSVLKILSETKTKASALKEALDGVSEMERNVHSHAEQTVQEVINCFEELTTRLNTRCEELIHDIEELKKSKLKSLEIQQGELEIALVSVQSSVEFTERALENGSEVEILNMRKQMSSRLEELNSTEWQLEPLARDVFKFHADYQLKLQEIPHFGDVTDVVTHAGASTVTMEHGSEGVIYNTLCGQSQSVEFTIIAKEWNGRKRTEGGDIFEVETQAAAMVFNDSTSKDCGNGTYSFCFTPNLLDKQHQLSIKLNGCHVNGSPFTWLNDIWNLCSEVRDVRGANTSFIQLTTDDMKDCMTAKYYSGHLFVVQHSSGGEVSVFGSSSFGLVSIHGELKYQVTSQQNLLLVLV</sequence>
<dbReference type="Gene3D" id="3.30.160.60">
    <property type="entry name" value="Classic Zinc Finger"/>
    <property type="match status" value="1"/>
</dbReference>
<keyword evidence="1" id="KW-0479">Metal-binding</keyword>
<dbReference type="Proteomes" id="UP001163046">
    <property type="component" value="Unassembled WGS sequence"/>
</dbReference>